<dbReference type="Pfam" id="PF12833">
    <property type="entry name" value="HTH_18"/>
    <property type="match status" value="1"/>
</dbReference>
<proteinExistence type="predicted"/>
<dbReference type="RefSeq" id="WP_149567634.1">
    <property type="nucleotide sequence ID" value="NZ_CP035807.1"/>
</dbReference>
<evidence type="ECO:0000313" key="6">
    <source>
        <dbReference type="Proteomes" id="UP000323824"/>
    </source>
</evidence>
<keyword evidence="6" id="KW-1185">Reference proteome</keyword>
<reference evidence="5 6" key="2">
    <citation type="submission" date="2019-09" db="EMBL/GenBank/DDBJ databases">
        <title>Complete Genome Sequence and Methylome Analysis of free living Spirochaetas.</title>
        <authorList>
            <person name="Leshcheva N."/>
            <person name="Mikheeva N."/>
        </authorList>
    </citation>
    <scope>NUCLEOTIDE SEQUENCE [LARGE SCALE GENOMIC DNA]</scope>
    <source>
        <strain evidence="5 6">P</strain>
    </source>
</reference>
<dbReference type="AlphaFoldDB" id="A0A5C1QA79"/>
<accession>A0A5C1QA79</accession>
<evidence type="ECO:0000256" key="2">
    <source>
        <dbReference type="ARBA" id="ARBA00023125"/>
    </source>
</evidence>
<dbReference type="GO" id="GO:0003700">
    <property type="term" value="F:DNA-binding transcription factor activity"/>
    <property type="evidence" value="ECO:0007669"/>
    <property type="project" value="InterPro"/>
</dbReference>
<dbReference type="GO" id="GO:0043565">
    <property type="term" value="F:sequence-specific DNA binding"/>
    <property type="evidence" value="ECO:0007669"/>
    <property type="project" value="InterPro"/>
</dbReference>
<evidence type="ECO:0000313" key="5">
    <source>
        <dbReference type="EMBL" id="QEN04387.1"/>
    </source>
</evidence>
<dbReference type="Pfam" id="PF02311">
    <property type="entry name" value="AraC_binding"/>
    <property type="match status" value="1"/>
</dbReference>
<dbReference type="KEGG" id="sper:EW093_06640"/>
<dbReference type="EMBL" id="CP035807">
    <property type="protein sequence ID" value="QEN04387.1"/>
    <property type="molecule type" value="Genomic_DNA"/>
</dbReference>
<sequence>MIIKDAFFVYQLSYTTDVEWHNRLHSHPENEYELHYFLQGEGTFKTGQTVYNISRGSLFLTQPHEIHSIKSTNISRPLTYYAILIKTEDSDEEIKKLLDSDLKNSNYYKIGTNYRFFFEELKDHGLSNSRNLQRAANYQLLSFLYKLNESPYEVNLGENESIHIEKALMIMQNSVFQELTLGELAEKLNLTDSYFIRLFKKKMKTTPMKYYTKLKIEAASSMLVSSTELIYEISTKLRFYSEFHFSKVFKAHTGFSPRQYRKEYRELV</sequence>
<dbReference type="Gene3D" id="1.10.10.60">
    <property type="entry name" value="Homeodomain-like"/>
    <property type="match status" value="2"/>
</dbReference>
<keyword evidence="3" id="KW-0804">Transcription</keyword>
<protein>
    <submittedName>
        <fullName evidence="5">AraC family transcriptional regulator</fullName>
    </submittedName>
</protein>
<evidence type="ECO:0000256" key="3">
    <source>
        <dbReference type="ARBA" id="ARBA00023163"/>
    </source>
</evidence>
<dbReference type="SMART" id="SM00342">
    <property type="entry name" value="HTH_ARAC"/>
    <property type="match status" value="1"/>
</dbReference>
<dbReference type="PANTHER" id="PTHR43280:SF30">
    <property type="entry name" value="MMSAB OPERON REGULATORY PROTEIN"/>
    <property type="match status" value="1"/>
</dbReference>
<name>A0A5C1QA79_9SPIO</name>
<dbReference type="InterPro" id="IPR009057">
    <property type="entry name" value="Homeodomain-like_sf"/>
</dbReference>
<dbReference type="InterPro" id="IPR014710">
    <property type="entry name" value="RmlC-like_jellyroll"/>
</dbReference>
<reference evidence="5 6" key="1">
    <citation type="submission" date="2019-02" db="EMBL/GenBank/DDBJ databases">
        <authorList>
            <person name="Fomenkov A."/>
            <person name="Dubinina G."/>
            <person name="Grabovich M."/>
            <person name="Vincze T."/>
            <person name="Roberts R.J."/>
        </authorList>
    </citation>
    <scope>NUCLEOTIDE SEQUENCE [LARGE SCALE GENOMIC DNA]</scope>
    <source>
        <strain evidence="5 6">P</strain>
    </source>
</reference>
<dbReference type="PROSITE" id="PS00041">
    <property type="entry name" value="HTH_ARAC_FAMILY_1"/>
    <property type="match status" value="2"/>
</dbReference>
<dbReference type="InterPro" id="IPR003313">
    <property type="entry name" value="AraC-bd"/>
</dbReference>
<keyword evidence="2" id="KW-0238">DNA-binding</keyword>
<gene>
    <name evidence="5" type="ORF">EW093_06640</name>
</gene>
<dbReference type="PROSITE" id="PS01124">
    <property type="entry name" value="HTH_ARAC_FAMILY_2"/>
    <property type="match status" value="1"/>
</dbReference>
<dbReference type="Proteomes" id="UP000323824">
    <property type="component" value="Chromosome"/>
</dbReference>
<evidence type="ECO:0000256" key="1">
    <source>
        <dbReference type="ARBA" id="ARBA00023015"/>
    </source>
</evidence>
<dbReference type="OrthoDB" id="328780at2"/>
<evidence type="ECO:0000259" key="4">
    <source>
        <dbReference type="PROSITE" id="PS01124"/>
    </source>
</evidence>
<organism evidence="5 6">
    <name type="scientific">Thiospirochaeta perfilievii</name>
    <dbReference type="NCBI Taxonomy" id="252967"/>
    <lineage>
        <taxon>Bacteria</taxon>
        <taxon>Pseudomonadati</taxon>
        <taxon>Spirochaetota</taxon>
        <taxon>Spirochaetia</taxon>
        <taxon>Spirochaetales</taxon>
        <taxon>Spirochaetaceae</taxon>
        <taxon>Thiospirochaeta</taxon>
    </lineage>
</organism>
<dbReference type="InterPro" id="IPR037923">
    <property type="entry name" value="HTH-like"/>
</dbReference>
<dbReference type="PANTHER" id="PTHR43280">
    <property type="entry name" value="ARAC-FAMILY TRANSCRIPTIONAL REGULATOR"/>
    <property type="match status" value="1"/>
</dbReference>
<feature type="domain" description="HTH araC/xylS-type" evidence="4">
    <location>
        <begin position="165"/>
        <end position="263"/>
    </location>
</feature>
<dbReference type="SUPFAM" id="SSF46689">
    <property type="entry name" value="Homeodomain-like"/>
    <property type="match status" value="2"/>
</dbReference>
<dbReference type="SUPFAM" id="SSF51215">
    <property type="entry name" value="Regulatory protein AraC"/>
    <property type="match status" value="1"/>
</dbReference>
<dbReference type="InterPro" id="IPR018062">
    <property type="entry name" value="HTH_AraC-typ_CS"/>
</dbReference>
<dbReference type="InterPro" id="IPR018060">
    <property type="entry name" value="HTH_AraC"/>
</dbReference>
<dbReference type="Gene3D" id="2.60.120.10">
    <property type="entry name" value="Jelly Rolls"/>
    <property type="match status" value="1"/>
</dbReference>
<keyword evidence="1" id="KW-0805">Transcription regulation</keyword>